<organism evidence="2 3">
    <name type="scientific">Acinetobacter haemolyticus</name>
    <dbReference type="NCBI Taxonomy" id="29430"/>
    <lineage>
        <taxon>Bacteria</taxon>
        <taxon>Pseudomonadati</taxon>
        <taxon>Pseudomonadota</taxon>
        <taxon>Gammaproteobacteria</taxon>
        <taxon>Moraxellales</taxon>
        <taxon>Moraxellaceae</taxon>
        <taxon>Acinetobacter</taxon>
    </lineage>
</organism>
<evidence type="ECO:0000259" key="1">
    <source>
        <dbReference type="Pfam" id="PF25164"/>
    </source>
</evidence>
<evidence type="ECO:0000313" key="2">
    <source>
        <dbReference type="EMBL" id="QBQ17548.1"/>
    </source>
</evidence>
<dbReference type="Proteomes" id="UP000294395">
    <property type="component" value="Chromosome"/>
</dbReference>
<dbReference type="InterPro" id="IPR057253">
    <property type="entry name" value="CoiA-like_N"/>
</dbReference>
<feature type="domain" description="Competence protein CoiA-like N-terminal" evidence="1">
    <location>
        <begin position="24"/>
        <end position="60"/>
    </location>
</feature>
<name>A0A4P7B8U0_ACIHA</name>
<dbReference type="RefSeq" id="WP_134253007.1">
    <property type="nucleotide sequence ID" value="NZ_CP038009.1"/>
</dbReference>
<dbReference type="AlphaFoldDB" id="A0A4P7B8U0"/>
<accession>A0A4P7B8U0</accession>
<gene>
    <name evidence="2" type="ORF">AHTJR_15305</name>
</gene>
<sequence>MARYQYAKDQLGQVVRAIDLVGKEQHSDFICLGCDNILIAKVNGKIKQPHFAHKIIQECNGETYLHRLGKQVFFDVYRKCLEENEPFYITFHVPKKCNKFRRSIRKNCDLGFIEKKFDLTEYFSIIEVEKREENFIPDLLLSRSNFPEDNIYIEIAVTHFLSEKKQSSGKRIIEIRVDSEEDIDQIYQANLEPHGALFLGFNQGSGSITDSECKCLRKQFFGFYVWDSGKSFLELSYLSDIEEKRTKYRDKIIYSNIIETDLEFVNSTVYVGYAHGDIFLDQLKLAAQNKVPIKNCFLCKYSGNNWDYANNQPIFCKAKKFKCGSNQAAECDWYRPEKLLNL</sequence>
<evidence type="ECO:0000313" key="3">
    <source>
        <dbReference type="Proteomes" id="UP000294395"/>
    </source>
</evidence>
<protein>
    <recommendedName>
        <fullName evidence="1">Competence protein CoiA-like N-terminal domain-containing protein</fullName>
    </recommendedName>
</protein>
<dbReference type="EMBL" id="CP038009">
    <property type="protein sequence ID" value="QBQ17548.1"/>
    <property type="molecule type" value="Genomic_DNA"/>
</dbReference>
<reference evidence="2 3" key="1">
    <citation type="submission" date="2019-03" db="EMBL/GenBank/DDBJ databases">
        <title>Complete genome sequence of two outbreak-associated Acinetobacter haemolyticus strains.</title>
        <authorList>
            <person name="Bai L."/>
            <person name="Zhang S.-C."/>
            <person name="Deng Y."/>
            <person name="Song C.-C."/>
            <person name="Kang G.-B."/>
            <person name="Dong Y."/>
            <person name="Wang Y."/>
            <person name="Gao F."/>
            <person name="Huang H."/>
        </authorList>
    </citation>
    <scope>NUCLEOTIDE SEQUENCE [LARGE SCALE GENOMIC DNA]</scope>
    <source>
        <strain evidence="2 3">TJR01</strain>
    </source>
</reference>
<proteinExistence type="predicted"/>
<dbReference type="Pfam" id="PF25164">
    <property type="entry name" value="CoiA_N"/>
    <property type="match status" value="1"/>
</dbReference>